<name>X1K997_9ZZZZ</name>
<evidence type="ECO:0000313" key="2">
    <source>
        <dbReference type="EMBL" id="GAH90210.1"/>
    </source>
</evidence>
<proteinExistence type="predicted"/>
<dbReference type="Pfam" id="PF00535">
    <property type="entry name" value="Glycos_transf_2"/>
    <property type="match status" value="1"/>
</dbReference>
<evidence type="ECO:0000259" key="1">
    <source>
        <dbReference type="Pfam" id="PF00535"/>
    </source>
</evidence>
<feature type="domain" description="Glycosyltransferase 2-like" evidence="1">
    <location>
        <begin position="10"/>
        <end position="51"/>
    </location>
</feature>
<protein>
    <recommendedName>
        <fullName evidence="1">Glycosyltransferase 2-like domain-containing protein</fullName>
    </recommendedName>
</protein>
<feature type="non-terminal residue" evidence="2">
    <location>
        <position position="52"/>
    </location>
</feature>
<dbReference type="EMBL" id="BARV01002169">
    <property type="protein sequence ID" value="GAH90210.1"/>
    <property type="molecule type" value="Genomic_DNA"/>
</dbReference>
<sequence>MFEKRKKGISVLLATQNTEKTVELSIRSFIDFTDEIIAVDNGSKDKTVEIVS</sequence>
<organism evidence="2">
    <name type="scientific">marine sediment metagenome</name>
    <dbReference type="NCBI Taxonomy" id="412755"/>
    <lineage>
        <taxon>unclassified sequences</taxon>
        <taxon>metagenomes</taxon>
        <taxon>ecological metagenomes</taxon>
    </lineage>
</organism>
<dbReference type="Gene3D" id="3.90.550.10">
    <property type="entry name" value="Spore Coat Polysaccharide Biosynthesis Protein SpsA, Chain A"/>
    <property type="match status" value="1"/>
</dbReference>
<gene>
    <name evidence="2" type="ORF">S06H3_05763</name>
</gene>
<reference evidence="2" key="1">
    <citation type="journal article" date="2014" name="Front. Microbiol.">
        <title>High frequency of phylogenetically diverse reductive dehalogenase-homologous genes in deep subseafloor sedimentary metagenomes.</title>
        <authorList>
            <person name="Kawai M."/>
            <person name="Futagami T."/>
            <person name="Toyoda A."/>
            <person name="Takaki Y."/>
            <person name="Nishi S."/>
            <person name="Hori S."/>
            <person name="Arai W."/>
            <person name="Tsubouchi T."/>
            <person name="Morono Y."/>
            <person name="Uchiyama I."/>
            <person name="Ito T."/>
            <person name="Fujiyama A."/>
            <person name="Inagaki F."/>
            <person name="Takami H."/>
        </authorList>
    </citation>
    <scope>NUCLEOTIDE SEQUENCE</scope>
    <source>
        <strain evidence="2">Expedition CK06-06</strain>
    </source>
</reference>
<comment type="caution">
    <text evidence="2">The sequence shown here is derived from an EMBL/GenBank/DDBJ whole genome shotgun (WGS) entry which is preliminary data.</text>
</comment>
<accession>X1K997</accession>
<dbReference type="AlphaFoldDB" id="X1K997"/>
<dbReference type="InterPro" id="IPR029044">
    <property type="entry name" value="Nucleotide-diphossugar_trans"/>
</dbReference>
<dbReference type="SUPFAM" id="SSF53448">
    <property type="entry name" value="Nucleotide-diphospho-sugar transferases"/>
    <property type="match status" value="1"/>
</dbReference>
<dbReference type="InterPro" id="IPR001173">
    <property type="entry name" value="Glyco_trans_2-like"/>
</dbReference>